<accession>A0A6P6IYB0</accession>
<evidence type="ECO:0000256" key="2">
    <source>
        <dbReference type="SAM" id="MobiDB-lite"/>
    </source>
</evidence>
<name>A0A6P6IYB0_CARAU</name>
<dbReference type="GO" id="GO:0042157">
    <property type="term" value="P:lipoprotein metabolic process"/>
    <property type="evidence" value="ECO:0007669"/>
    <property type="project" value="InterPro"/>
</dbReference>
<keyword evidence="3" id="KW-0812">Transmembrane</keyword>
<dbReference type="AlphaFoldDB" id="A0A6P6IYB0"/>
<sequence length="321" mass="34942">MDRHPQLSESGDDSDGSDKSIELPPVFNCAGSKPEEIIQWKLQTVDSFKRSSEELKSEYERNLPTLSGQIKKLNDIADEIESVHKKATVGSLAGSSVVVVAGAIAVLVGLALAPFTLEASLCVIVVGTVAGAAGGVTRAASITNMLKQRKLRPTVEKIISDFLEILKPMTEHLNIISNITADVQLNNEILSKLQFQTPVRGFDDVFNTAKAADVALVGKYCAEAAKEICVYEKTVRAVRDPAKAARTKRKAAAAAGKLSVLFPASIVLDLIEIFEMNQPAKERKAEEIKSQTLKFINHTRQTASQFQETLDKIKYVINTFS</sequence>
<evidence type="ECO:0000313" key="4">
    <source>
        <dbReference type="Proteomes" id="UP000515129"/>
    </source>
</evidence>
<dbReference type="GO" id="GO:0008289">
    <property type="term" value="F:lipid binding"/>
    <property type="evidence" value="ECO:0007669"/>
    <property type="project" value="InterPro"/>
</dbReference>
<dbReference type="GO" id="GO:0006869">
    <property type="term" value="P:lipid transport"/>
    <property type="evidence" value="ECO:0007669"/>
    <property type="project" value="InterPro"/>
</dbReference>
<evidence type="ECO:0000256" key="1">
    <source>
        <dbReference type="ARBA" id="ARBA00010090"/>
    </source>
</evidence>
<evidence type="ECO:0000256" key="3">
    <source>
        <dbReference type="SAM" id="Phobius"/>
    </source>
</evidence>
<reference evidence="5" key="1">
    <citation type="submission" date="2025-08" db="UniProtKB">
        <authorList>
            <consortium name="RefSeq"/>
        </authorList>
    </citation>
    <scope>IDENTIFICATION</scope>
    <source>
        <strain evidence="5">Wakin</strain>
        <tissue evidence="5">Muscle</tissue>
    </source>
</reference>
<dbReference type="OrthoDB" id="6363454at2759"/>
<gene>
    <name evidence="5" type="primary">LOC113039062</name>
</gene>
<dbReference type="PANTHER" id="PTHR14096">
    <property type="entry name" value="APOLIPOPROTEIN L"/>
    <property type="match status" value="1"/>
</dbReference>
<dbReference type="GO" id="GO:0005576">
    <property type="term" value="C:extracellular region"/>
    <property type="evidence" value="ECO:0007669"/>
    <property type="project" value="InterPro"/>
</dbReference>
<comment type="similarity">
    <text evidence="1">Belongs to the apolipoprotein L family.</text>
</comment>
<organism evidence="4 5">
    <name type="scientific">Carassius auratus</name>
    <name type="common">Goldfish</name>
    <dbReference type="NCBI Taxonomy" id="7957"/>
    <lineage>
        <taxon>Eukaryota</taxon>
        <taxon>Metazoa</taxon>
        <taxon>Chordata</taxon>
        <taxon>Craniata</taxon>
        <taxon>Vertebrata</taxon>
        <taxon>Euteleostomi</taxon>
        <taxon>Actinopterygii</taxon>
        <taxon>Neopterygii</taxon>
        <taxon>Teleostei</taxon>
        <taxon>Ostariophysi</taxon>
        <taxon>Cypriniformes</taxon>
        <taxon>Cyprinidae</taxon>
        <taxon>Cyprininae</taxon>
        <taxon>Carassius</taxon>
    </lineage>
</organism>
<dbReference type="GeneID" id="113039062"/>
<evidence type="ECO:0000313" key="5">
    <source>
        <dbReference type="RefSeq" id="XP_026052721.1"/>
    </source>
</evidence>
<proteinExistence type="inferred from homology"/>
<dbReference type="Pfam" id="PF05461">
    <property type="entry name" value="ApoL"/>
    <property type="match status" value="1"/>
</dbReference>
<keyword evidence="3" id="KW-0472">Membrane</keyword>
<feature type="transmembrane region" description="Helical" evidence="3">
    <location>
        <begin position="92"/>
        <end position="113"/>
    </location>
</feature>
<dbReference type="InterPro" id="IPR008405">
    <property type="entry name" value="ApoL"/>
</dbReference>
<keyword evidence="3" id="KW-1133">Transmembrane helix</keyword>
<dbReference type="Proteomes" id="UP000515129">
    <property type="component" value="Chromosome 21"/>
</dbReference>
<dbReference type="KEGG" id="caua:113039062"/>
<keyword evidence="4" id="KW-1185">Reference proteome</keyword>
<dbReference type="GO" id="GO:0016020">
    <property type="term" value="C:membrane"/>
    <property type="evidence" value="ECO:0007669"/>
    <property type="project" value="TreeGrafter"/>
</dbReference>
<protein>
    <submittedName>
        <fullName evidence="5">Uncharacterized protein LOC113039062</fullName>
    </submittedName>
</protein>
<feature type="region of interest" description="Disordered" evidence="2">
    <location>
        <begin position="1"/>
        <end position="24"/>
    </location>
</feature>
<feature type="transmembrane region" description="Helical" evidence="3">
    <location>
        <begin position="119"/>
        <end position="140"/>
    </location>
</feature>
<dbReference type="PANTHER" id="PTHR14096:SF28">
    <property type="entry name" value="APOLIPOPROTEIN L, 1-RELATED"/>
    <property type="match status" value="1"/>
</dbReference>
<dbReference type="RefSeq" id="XP_026052721.1">
    <property type="nucleotide sequence ID" value="XM_026196936.1"/>
</dbReference>